<dbReference type="RefSeq" id="WP_010043622.1">
    <property type="nucleotide sequence ID" value="NZ_LT962942.1"/>
</dbReference>
<dbReference type="SUPFAM" id="SSF46689">
    <property type="entry name" value="Homeodomain-like"/>
    <property type="match status" value="1"/>
</dbReference>
<dbReference type="EMBL" id="LT963352">
    <property type="protein sequence ID" value="SOR77326.1"/>
    <property type="molecule type" value="Genomic_DNA"/>
</dbReference>
<evidence type="ECO:0000256" key="3">
    <source>
        <dbReference type="ARBA" id="ARBA00023125"/>
    </source>
</evidence>
<dbReference type="GO" id="GO:0000976">
    <property type="term" value="F:transcription cis-regulatory region binding"/>
    <property type="evidence" value="ECO:0007669"/>
    <property type="project" value="TreeGrafter"/>
</dbReference>
<evidence type="ECO:0000313" key="8">
    <source>
        <dbReference type="Proteomes" id="UP000235464"/>
    </source>
</evidence>
<keyword evidence="8" id="KW-1185">Reference proteome</keyword>
<keyword evidence="3 5" id="KW-0238">DNA-binding</keyword>
<evidence type="ECO:0000256" key="1">
    <source>
        <dbReference type="ARBA" id="ARBA00022491"/>
    </source>
</evidence>
<gene>
    <name evidence="7" type="ORF">SCNRRL3882_0798</name>
</gene>
<dbReference type="Pfam" id="PF13977">
    <property type="entry name" value="TetR_C_6"/>
    <property type="match status" value="1"/>
</dbReference>
<feature type="domain" description="HTH tetR-type" evidence="6">
    <location>
        <begin position="8"/>
        <end position="68"/>
    </location>
</feature>
<dbReference type="PANTHER" id="PTHR30055">
    <property type="entry name" value="HTH-TYPE TRANSCRIPTIONAL REGULATOR RUTR"/>
    <property type="match status" value="1"/>
</dbReference>
<dbReference type="Pfam" id="PF00440">
    <property type="entry name" value="TetR_N"/>
    <property type="match status" value="1"/>
</dbReference>
<dbReference type="InterPro" id="IPR009057">
    <property type="entry name" value="Homeodomain-like_sf"/>
</dbReference>
<dbReference type="PANTHER" id="PTHR30055:SF234">
    <property type="entry name" value="HTH-TYPE TRANSCRIPTIONAL REGULATOR BETI"/>
    <property type="match status" value="1"/>
</dbReference>
<dbReference type="Gene3D" id="1.10.357.10">
    <property type="entry name" value="Tetracycline Repressor, domain 2"/>
    <property type="match status" value="1"/>
</dbReference>
<dbReference type="GO" id="GO:0003700">
    <property type="term" value="F:DNA-binding transcription factor activity"/>
    <property type="evidence" value="ECO:0007669"/>
    <property type="project" value="TreeGrafter"/>
</dbReference>
<evidence type="ECO:0000256" key="5">
    <source>
        <dbReference type="PROSITE-ProRule" id="PRU00335"/>
    </source>
</evidence>
<keyword evidence="1" id="KW-0678">Repressor</keyword>
<dbReference type="SUPFAM" id="SSF48498">
    <property type="entry name" value="Tetracyclin repressor-like, C-terminal domain"/>
    <property type="match status" value="1"/>
</dbReference>
<dbReference type="InterPro" id="IPR001647">
    <property type="entry name" value="HTH_TetR"/>
</dbReference>
<dbReference type="OrthoDB" id="9816296at2"/>
<dbReference type="AlphaFoldDB" id="A0A2N9B1X2"/>
<dbReference type="InterPro" id="IPR036271">
    <property type="entry name" value="Tet_transcr_reg_TetR-rel_C_sf"/>
</dbReference>
<organism evidence="7 8">
    <name type="scientific">Streptomyces chartreusis NRRL 3882</name>
    <dbReference type="NCBI Taxonomy" id="1079985"/>
    <lineage>
        <taxon>Bacteria</taxon>
        <taxon>Bacillati</taxon>
        <taxon>Actinomycetota</taxon>
        <taxon>Actinomycetes</taxon>
        <taxon>Kitasatosporales</taxon>
        <taxon>Streptomycetaceae</taxon>
        <taxon>Streptomyces</taxon>
    </lineage>
</organism>
<evidence type="ECO:0000313" key="7">
    <source>
        <dbReference type="EMBL" id="SOR77326.1"/>
    </source>
</evidence>
<evidence type="ECO:0000256" key="2">
    <source>
        <dbReference type="ARBA" id="ARBA00023015"/>
    </source>
</evidence>
<dbReference type="InterPro" id="IPR039538">
    <property type="entry name" value="BetI_C"/>
</dbReference>
<dbReference type="Proteomes" id="UP000235464">
    <property type="component" value="Chromosome I"/>
</dbReference>
<dbReference type="PROSITE" id="PS50977">
    <property type="entry name" value="HTH_TETR_2"/>
    <property type="match status" value="1"/>
</dbReference>
<feature type="DNA-binding region" description="H-T-H motif" evidence="5">
    <location>
        <begin position="31"/>
        <end position="50"/>
    </location>
</feature>
<keyword evidence="4" id="KW-0804">Transcription</keyword>
<evidence type="ECO:0000256" key="4">
    <source>
        <dbReference type="ARBA" id="ARBA00023163"/>
    </source>
</evidence>
<protein>
    <submittedName>
        <fullName evidence="7">Transcriptional regulator BetI</fullName>
    </submittedName>
</protein>
<dbReference type="InterPro" id="IPR050109">
    <property type="entry name" value="HTH-type_TetR-like_transc_reg"/>
</dbReference>
<proteinExistence type="predicted"/>
<evidence type="ECO:0000259" key="6">
    <source>
        <dbReference type="PROSITE" id="PS50977"/>
    </source>
</evidence>
<name>A0A2N9B1X2_STRCX</name>
<reference evidence="8" key="1">
    <citation type="submission" date="2017-11" db="EMBL/GenBank/DDBJ databases">
        <authorList>
            <person name="Wibberg D."/>
        </authorList>
    </citation>
    <scope>NUCLEOTIDE SEQUENCE [LARGE SCALE GENOMIC DNA]</scope>
</reference>
<sequence length="205" mass="22298">MPKRVDHAERRTEIAEALVRVAGRRGLHAVGMRDVAAEAGVSLRLVQYYFQTKEKLLLFGLEHLAERFGERVSARVRAAGERPGPRAMVEALLMAALPTDDESRTFHHLYTSYAVLSVNDPALAAQPFIRNPDAAEDALTELLRQAQEEALLEPGVDARLEAAGLLAMSAGLGTGILVGQRSPESATAVLEHHLDRIFRTDDAAG</sequence>
<keyword evidence="2" id="KW-0805">Transcription regulation</keyword>
<accession>A0A2N9B1X2</accession>